<protein>
    <submittedName>
        <fullName evidence="2">CYFA0S30e00298g1_1</fullName>
    </submittedName>
    <submittedName>
        <fullName evidence="3">Quinate dehydrogenase</fullName>
    </submittedName>
</protein>
<reference evidence="3" key="3">
    <citation type="submission" date="2017-01" db="EMBL/GenBank/DDBJ databases">
        <authorList>
            <person name="Mah S.A."/>
            <person name="Swanson W.J."/>
            <person name="Moy G.W."/>
            <person name="Vacquier V.D."/>
        </authorList>
    </citation>
    <scope>NUCLEOTIDE SEQUENCE [LARGE SCALE GENOMIC DNA]</scope>
    <source>
        <strain evidence="3">65</strain>
    </source>
</reference>
<feature type="domain" description="Shikimate dehydrogenase substrate binding N-terminal" evidence="1">
    <location>
        <begin position="23"/>
        <end position="103"/>
    </location>
</feature>
<dbReference type="InterPro" id="IPR036291">
    <property type="entry name" value="NAD(P)-bd_dom_sf"/>
</dbReference>
<dbReference type="GO" id="GO:0019632">
    <property type="term" value="P:shikimate metabolic process"/>
    <property type="evidence" value="ECO:0007669"/>
    <property type="project" value="TreeGrafter"/>
</dbReference>
<dbReference type="InterPro" id="IPR022893">
    <property type="entry name" value="Shikimate_DH_fam"/>
</dbReference>
<dbReference type="OrthoDB" id="204377at2759"/>
<keyword evidence="4" id="KW-1185">Reference proteome</keyword>
<reference evidence="4" key="2">
    <citation type="journal article" date="2017" name="Genome Announc.">
        <title>Genome sequences of Cyberlindnera fabianii 65, Pichia kudriavzevii 129, and Saccharomyces cerevisiae 131 isolated from fermented masau fruits in Zimbabwe.</title>
        <authorList>
            <person name="van Rijswijck I.M.H."/>
            <person name="Derks M.F.L."/>
            <person name="Abee T."/>
            <person name="de Ridder D."/>
            <person name="Smid E.J."/>
        </authorList>
    </citation>
    <scope>NUCLEOTIDE SEQUENCE [LARGE SCALE GENOMIC DNA]</scope>
    <source>
        <strain evidence="4">65</strain>
    </source>
</reference>
<dbReference type="CDD" id="cd01065">
    <property type="entry name" value="NAD_bind_Shikimate_DH"/>
    <property type="match status" value="1"/>
</dbReference>
<gene>
    <name evidence="3" type="ORF">BON22_4700</name>
    <name evidence="2" type="ORF">CYFA0S_30e00298g</name>
</gene>
<evidence type="ECO:0000313" key="2">
    <source>
        <dbReference type="EMBL" id="CDR47201.1"/>
    </source>
</evidence>
<proteinExistence type="predicted"/>
<dbReference type="AlphaFoldDB" id="A0A061BB80"/>
<reference evidence="2" key="1">
    <citation type="journal article" date="2014" name="Genome Announc.">
        <title>Genome sequence of the yeast Cyberlindnera fabianii (Hansenula fabianii).</title>
        <authorList>
            <person name="Freel K.C."/>
            <person name="Sarilar V."/>
            <person name="Neuveglise C."/>
            <person name="Devillers H."/>
            <person name="Friedrich A."/>
            <person name="Schacherer J."/>
        </authorList>
    </citation>
    <scope>NUCLEOTIDE SEQUENCE</scope>
    <source>
        <strain evidence="2">YJS4271</strain>
    </source>
</reference>
<dbReference type="InterPro" id="IPR046346">
    <property type="entry name" value="Aminoacid_DH-like_N_sf"/>
</dbReference>
<organism evidence="2">
    <name type="scientific">Cyberlindnera fabianii</name>
    <name type="common">Yeast</name>
    <name type="synonym">Hansenula fabianii</name>
    <dbReference type="NCBI Taxonomy" id="36022"/>
    <lineage>
        <taxon>Eukaryota</taxon>
        <taxon>Fungi</taxon>
        <taxon>Dikarya</taxon>
        <taxon>Ascomycota</taxon>
        <taxon>Saccharomycotina</taxon>
        <taxon>Saccharomycetes</taxon>
        <taxon>Phaffomycetales</taxon>
        <taxon>Phaffomycetaceae</taxon>
        <taxon>Cyberlindnera</taxon>
    </lineage>
</organism>
<accession>A0A061BB80</accession>
<dbReference type="PANTHER" id="PTHR21089">
    <property type="entry name" value="SHIKIMATE DEHYDROGENASE"/>
    <property type="match status" value="1"/>
</dbReference>
<dbReference type="SUPFAM" id="SSF51735">
    <property type="entry name" value="NAD(P)-binding Rossmann-fold domains"/>
    <property type="match status" value="1"/>
</dbReference>
<dbReference type="OMA" id="GVVLEMC"/>
<evidence type="ECO:0000313" key="3">
    <source>
        <dbReference type="EMBL" id="ONH65370.1"/>
    </source>
</evidence>
<dbReference type="Proteomes" id="UP000189513">
    <property type="component" value="Unassembled WGS sequence"/>
</dbReference>
<dbReference type="EMBL" id="MPUK01000011">
    <property type="protein sequence ID" value="ONH65370.1"/>
    <property type="molecule type" value="Genomic_DNA"/>
</dbReference>
<evidence type="ECO:0000259" key="1">
    <source>
        <dbReference type="Pfam" id="PF08501"/>
    </source>
</evidence>
<dbReference type="InterPro" id="IPR013708">
    <property type="entry name" value="Shikimate_DH-bd_N"/>
</dbReference>
<dbReference type="EMBL" id="LK052915">
    <property type="protein sequence ID" value="CDR47201.1"/>
    <property type="molecule type" value="Genomic_DNA"/>
</dbReference>
<dbReference type="Gene3D" id="3.40.50.720">
    <property type="entry name" value="NAD(P)-binding Rossmann-like Domain"/>
    <property type="match status" value="1"/>
</dbReference>
<sequence>MTKDALLKPDYESLRETPQTFYLFGEHISHSRAPHLHNTLFNLVNLPWEYKLFESSNFVEINDVFDRESLIGSAITMPNKVVALNHVDVLDPIGHGCGSINTVYTMLSPDGTRQRVGTNTDTVGIFEAIRQNYPEEADRFKGTPGLVYGAGGACRSAVYALYKLLGVSKVYIINRIAEEVRAVQESMRSHGFTGEIIHVTDPEMAQKLESPKLVVLTVPDFEPTSPGEKLARATLSVFEKQEQDEPGVVLEMCYHPRIETRLYNSFVASGWKVISGVEAMIYQGIAQQVLWTGIPLEQLPVKKVIEIIYKSIEDSK</sequence>
<dbReference type="STRING" id="36022.A0A061BB80"/>
<dbReference type="Pfam" id="PF08501">
    <property type="entry name" value="Shikimate_dh_N"/>
    <property type="match status" value="1"/>
</dbReference>
<dbReference type="GO" id="GO:0009423">
    <property type="term" value="P:chorismate biosynthetic process"/>
    <property type="evidence" value="ECO:0007669"/>
    <property type="project" value="TreeGrafter"/>
</dbReference>
<dbReference type="Gene3D" id="3.40.50.10860">
    <property type="entry name" value="Leucine Dehydrogenase, chain A, domain 1"/>
    <property type="match status" value="1"/>
</dbReference>
<name>A0A061BB80_CYBFA</name>
<evidence type="ECO:0000313" key="4">
    <source>
        <dbReference type="Proteomes" id="UP000189513"/>
    </source>
</evidence>
<dbReference type="GO" id="GO:0004764">
    <property type="term" value="F:shikimate 3-dehydrogenase (NADP+) activity"/>
    <property type="evidence" value="ECO:0007669"/>
    <property type="project" value="InterPro"/>
</dbReference>
<dbReference type="SUPFAM" id="SSF53223">
    <property type="entry name" value="Aminoacid dehydrogenase-like, N-terminal domain"/>
    <property type="match status" value="1"/>
</dbReference>
<dbReference type="PANTHER" id="PTHR21089:SF1">
    <property type="entry name" value="BIFUNCTIONAL 3-DEHYDROQUINATE DEHYDRATASE_SHIKIMATE DEHYDROGENASE, CHLOROPLASTIC"/>
    <property type="match status" value="1"/>
</dbReference>
<dbReference type="VEuPathDB" id="FungiDB:BON22_4700"/>